<protein>
    <submittedName>
        <fullName evidence="1">Uncharacterized protein</fullName>
    </submittedName>
</protein>
<dbReference type="Proteomes" id="UP000014254">
    <property type="component" value="Unassembled WGS sequence"/>
</dbReference>
<evidence type="ECO:0000313" key="2">
    <source>
        <dbReference type="Proteomes" id="UP000014254"/>
    </source>
</evidence>
<sequence length="78" mass="8941">MSSTPPPSTNTGYSKTYKTLYLLCKPVMRFNIFDFFGIVLRVIWAHHHLVIFKGIPFKPEVIISNELVKLSNMNSIVV</sequence>
<gene>
    <name evidence="1" type="ORF">HMPREF1544_10507</name>
</gene>
<reference evidence="2" key="1">
    <citation type="submission" date="2013-05" db="EMBL/GenBank/DDBJ databases">
        <title>The Genome sequence of Mucor circinelloides f. circinelloides 1006PhL.</title>
        <authorList>
            <consortium name="The Broad Institute Genomics Platform"/>
            <person name="Cuomo C."/>
            <person name="Earl A."/>
            <person name="Findley K."/>
            <person name="Lee S.C."/>
            <person name="Walker B."/>
            <person name="Young S."/>
            <person name="Zeng Q."/>
            <person name="Gargeya S."/>
            <person name="Fitzgerald M."/>
            <person name="Haas B."/>
            <person name="Abouelleil A."/>
            <person name="Allen A.W."/>
            <person name="Alvarado L."/>
            <person name="Arachchi H.M."/>
            <person name="Berlin A.M."/>
            <person name="Chapman S.B."/>
            <person name="Gainer-Dewar J."/>
            <person name="Goldberg J."/>
            <person name="Griggs A."/>
            <person name="Gujja S."/>
            <person name="Hansen M."/>
            <person name="Howarth C."/>
            <person name="Imamovic A."/>
            <person name="Ireland A."/>
            <person name="Larimer J."/>
            <person name="McCowan C."/>
            <person name="Murphy C."/>
            <person name="Pearson M."/>
            <person name="Poon T.W."/>
            <person name="Priest M."/>
            <person name="Roberts A."/>
            <person name="Saif S."/>
            <person name="Shea T."/>
            <person name="Sisk P."/>
            <person name="Sykes S."/>
            <person name="Wortman J."/>
            <person name="Nusbaum C."/>
            <person name="Birren B."/>
        </authorList>
    </citation>
    <scope>NUCLEOTIDE SEQUENCE [LARGE SCALE GENOMIC DNA]</scope>
    <source>
        <strain evidence="2">1006PhL</strain>
    </source>
</reference>
<dbReference type="AlphaFoldDB" id="S2JSF1"/>
<proteinExistence type="predicted"/>
<dbReference type="EMBL" id="KE124100">
    <property type="protein sequence ID" value="EPB82760.1"/>
    <property type="molecule type" value="Genomic_DNA"/>
</dbReference>
<dbReference type="VEuPathDB" id="FungiDB:HMPREF1544_10507"/>
<organism evidence="1 2">
    <name type="scientific">Mucor circinelloides f. circinelloides (strain 1006PhL)</name>
    <name type="common">Mucormycosis agent</name>
    <name type="synonym">Calyptromyces circinelloides</name>
    <dbReference type="NCBI Taxonomy" id="1220926"/>
    <lineage>
        <taxon>Eukaryota</taxon>
        <taxon>Fungi</taxon>
        <taxon>Fungi incertae sedis</taxon>
        <taxon>Mucoromycota</taxon>
        <taxon>Mucoromycotina</taxon>
        <taxon>Mucoromycetes</taxon>
        <taxon>Mucorales</taxon>
        <taxon>Mucorineae</taxon>
        <taxon>Mucoraceae</taxon>
        <taxon>Mucor</taxon>
    </lineage>
</organism>
<name>S2JSF1_MUCC1</name>
<accession>S2JSF1</accession>
<evidence type="ECO:0000313" key="1">
    <source>
        <dbReference type="EMBL" id="EPB82760.1"/>
    </source>
</evidence>
<dbReference type="InParanoid" id="S2JSF1"/>
<keyword evidence="2" id="KW-1185">Reference proteome</keyword>